<dbReference type="SUPFAM" id="SSF141000">
    <property type="entry name" value="Glu-tRNAGln amidotransferase C subunit"/>
    <property type="match status" value="1"/>
</dbReference>
<comment type="subunit">
    <text evidence="2 8">Heterotrimer of A, B and C subunits.</text>
</comment>
<organism evidence="10 11">
    <name type="scientific">Bacillus daqingensis</name>
    <dbReference type="NCBI Taxonomy" id="872396"/>
    <lineage>
        <taxon>Bacteria</taxon>
        <taxon>Bacillati</taxon>
        <taxon>Bacillota</taxon>
        <taxon>Bacilli</taxon>
        <taxon>Bacillales</taxon>
        <taxon>Bacillaceae</taxon>
        <taxon>Bacillus</taxon>
    </lineage>
</organism>
<feature type="region of interest" description="Disordered" evidence="9">
    <location>
        <begin position="68"/>
        <end position="96"/>
    </location>
</feature>
<dbReference type="Proteomes" id="UP001595896">
    <property type="component" value="Unassembled WGS sequence"/>
</dbReference>
<protein>
    <recommendedName>
        <fullName evidence="8">Aspartyl/glutamyl-tRNA(Asn/Gln) amidotransferase subunit C</fullName>
        <shortName evidence="8">Asp/Glu-ADT subunit C</shortName>
        <ecNumber evidence="8">6.3.5.-</ecNumber>
    </recommendedName>
</protein>
<comment type="catalytic activity">
    <reaction evidence="6 8">
        <text>L-aspartyl-tRNA(Asn) + L-glutamine + ATP + H2O = L-asparaginyl-tRNA(Asn) + L-glutamate + ADP + phosphate + 2 H(+)</text>
        <dbReference type="Rhea" id="RHEA:14513"/>
        <dbReference type="Rhea" id="RHEA-COMP:9674"/>
        <dbReference type="Rhea" id="RHEA-COMP:9677"/>
        <dbReference type="ChEBI" id="CHEBI:15377"/>
        <dbReference type="ChEBI" id="CHEBI:15378"/>
        <dbReference type="ChEBI" id="CHEBI:29985"/>
        <dbReference type="ChEBI" id="CHEBI:30616"/>
        <dbReference type="ChEBI" id="CHEBI:43474"/>
        <dbReference type="ChEBI" id="CHEBI:58359"/>
        <dbReference type="ChEBI" id="CHEBI:78515"/>
        <dbReference type="ChEBI" id="CHEBI:78516"/>
        <dbReference type="ChEBI" id="CHEBI:456216"/>
    </reaction>
</comment>
<dbReference type="Gene3D" id="1.10.20.60">
    <property type="entry name" value="Glu-tRNAGln amidotransferase C subunit, N-terminal domain"/>
    <property type="match status" value="1"/>
</dbReference>
<comment type="catalytic activity">
    <reaction evidence="7 8">
        <text>L-glutamyl-tRNA(Gln) + L-glutamine + ATP + H2O = L-glutaminyl-tRNA(Gln) + L-glutamate + ADP + phosphate + H(+)</text>
        <dbReference type="Rhea" id="RHEA:17521"/>
        <dbReference type="Rhea" id="RHEA-COMP:9681"/>
        <dbReference type="Rhea" id="RHEA-COMP:9684"/>
        <dbReference type="ChEBI" id="CHEBI:15377"/>
        <dbReference type="ChEBI" id="CHEBI:15378"/>
        <dbReference type="ChEBI" id="CHEBI:29985"/>
        <dbReference type="ChEBI" id="CHEBI:30616"/>
        <dbReference type="ChEBI" id="CHEBI:43474"/>
        <dbReference type="ChEBI" id="CHEBI:58359"/>
        <dbReference type="ChEBI" id="CHEBI:78520"/>
        <dbReference type="ChEBI" id="CHEBI:78521"/>
        <dbReference type="ChEBI" id="CHEBI:456216"/>
    </reaction>
</comment>
<accession>A0ABV9NSL0</accession>
<keyword evidence="4 8" id="KW-0067">ATP-binding</keyword>
<evidence type="ECO:0000313" key="10">
    <source>
        <dbReference type="EMBL" id="MFC4734959.1"/>
    </source>
</evidence>
<dbReference type="PANTHER" id="PTHR15004">
    <property type="entry name" value="GLUTAMYL-TRNA(GLN) AMIDOTRANSFERASE SUBUNIT C, MITOCHONDRIAL"/>
    <property type="match status" value="1"/>
</dbReference>
<dbReference type="HAMAP" id="MF_00122">
    <property type="entry name" value="GatC"/>
    <property type="match status" value="1"/>
</dbReference>
<comment type="function">
    <text evidence="5 8">Allows the formation of correctly charged Asn-tRNA(Asn) or Gln-tRNA(Gln) through the transamidation of misacylated Asp-tRNA(Asn) or Glu-tRNA(Gln) in organisms which lack either or both of asparaginyl-tRNA or glutaminyl-tRNA synthetases. The reaction takes place in the presence of glutamine and ATP through an activated phospho-Asp-tRNA(Asn) or phospho-Glu-tRNA(Gln).</text>
</comment>
<dbReference type="InterPro" id="IPR036113">
    <property type="entry name" value="Asp/Glu-ADT_sf_sub_c"/>
</dbReference>
<name>A0ABV9NSL0_9BACI</name>
<keyword evidence="11" id="KW-1185">Reference proteome</keyword>
<evidence type="ECO:0000256" key="4">
    <source>
        <dbReference type="ARBA" id="ARBA00022840"/>
    </source>
</evidence>
<evidence type="ECO:0000256" key="1">
    <source>
        <dbReference type="ARBA" id="ARBA00010757"/>
    </source>
</evidence>
<gene>
    <name evidence="8 10" type="primary">gatC</name>
    <name evidence="10" type="ORF">ACFO4L_00040</name>
</gene>
<dbReference type="NCBIfam" id="TIGR00135">
    <property type="entry name" value="gatC"/>
    <property type="match status" value="1"/>
</dbReference>
<proteinExistence type="inferred from homology"/>
<comment type="similarity">
    <text evidence="1 8">Belongs to the GatC family.</text>
</comment>
<comment type="caution">
    <text evidence="10">The sequence shown here is derived from an EMBL/GenBank/DDBJ whole genome shotgun (WGS) entry which is preliminary data.</text>
</comment>
<sequence>MERITEEQIRHVAELARLELKDEEIRHFGEQLDKIIDAAQQLNELDTENVAPTSHVLDVRNVLRDDKVKPSLPREEALKNAPDQQDGQIRVPSILE</sequence>
<dbReference type="EMBL" id="JBHSGK010000001">
    <property type="protein sequence ID" value="MFC4734959.1"/>
    <property type="molecule type" value="Genomic_DNA"/>
</dbReference>
<evidence type="ECO:0000256" key="2">
    <source>
        <dbReference type="ARBA" id="ARBA00011123"/>
    </source>
</evidence>
<dbReference type="PANTHER" id="PTHR15004:SF0">
    <property type="entry name" value="GLUTAMYL-TRNA(GLN) AMIDOTRANSFERASE SUBUNIT C, MITOCHONDRIAL"/>
    <property type="match status" value="1"/>
</dbReference>
<evidence type="ECO:0000256" key="9">
    <source>
        <dbReference type="SAM" id="MobiDB-lite"/>
    </source>
</evidence>
<evidence type="ECO:0000256" key="3">
    <source>
        <dbReference type="ARBA" id="ARBA00022741"/>
    </source>
</evidence>
<evidence type="ECO:0000256" key="8">
    <source>
        <dbReference type="HAMAP-Rule" id="MF_00122"/>
    </source>
</evidence>
<evidence type="ECO:0000256" key="7">
    <source>
        <dbReference type="ARBA" id="ARBA00047913"/>
    </source>
</evidence>
<evidence type="ECO:0000313" key="11">
    <source>
        <dbReference type="Proteomes" id="UP001595896"/>
    </source>
</evidence>
<dbReference type="RefSeq" id="WP_377907590.1">
    <property type="nucleotide sequence ID" value="NZ_JBHSGK010000001.1"/>
</dbReference>
<dbReference type="EC" id="6.3.5.-" evidence="8"/>
<dbReference type="Pfam" id="PF02686">
    <property type="entry name" value="GatC"/>
    <property type="match status" value="1"/>
</dbReference>
<reference evidence="11" key="1">
    <citation type="journal article" date="2019" name="Int. J. Syst. Evol. Microbiol.">
        <title>The Global Catalogue of Microorganisms (GCM) 10K type strain sequencing project: providing services to taxonomists for standard genome sequencing and annotation.</title>
        <authorList>
            <consortium name="The Broad Institute Genomics Platform"/>
            <consortium name="The Broad Institute Genome Sequencing Center for Infectious Disease"/>
            <person name="Wu L."/>
            <person name="Ma J."/>
        </authorList>
    </citation>
    <scope>NUCLEOTIDE SEQUENCE [LARGE SCALE GENOMIC DNA]</scope>
    <source>
        <strain evidence="11">JCM 12165</strain>
    </source>
</reference>
<keyword evidence="8" id="KW-0436">Ligase</keyword>
<feature type="compositionally biased region" description="Basic and acidic residues" evidence="9">
    <location>
        <begin position="68"/>
        <end position="78"/>
    </location>
</feature>
<evidence type="ECO:0000256" key="5">
    <source>
        <dbReference type="ARBA" id="ARBA00024799"/>
    </source>
</evidence>
<dbReference type="InterPro" id="IPR003837">
    <property type="entry name" value="GatC"/>
</dbReference>
<keyword evidence="8" id="KW-0648">Protein biosynthesis</keyword>
<keyword evidence="3 8" id="KW-0547">Nucleotide-binding</keyword>
<evidence type="ECO:0000256" key="6">
    <source>
        <dbReference type="ARBA" id="ARBA00047380"/>
    </source>
</evidence>